<sequence>MTVRATLAISGYDCKSHLCDVRILLVVMKPVTGSQTRLESVCSSVQNICLKDHVLLWGFSRVENRTKSFKYFVVRSNYSAKFTAFQ</sequence>
<evidence type="ECO:0000313" key="2">
    <source>
        <dbReference type="Proteomes" id="UP001162480"/>
    </source>
</evidence>
<gene>
    <name evidence="1" type="ORF">OCTVUL_1B027909</name>
</gene>
<dbReference type="AlphaFoldDB" id="A0AA36BWN3"/>
<evidence type="ECO:0000313" key="1">
    <source>
        <dbReference type="EMBL" id="CAI9741374.1"/>
    </source>
</evidence>
<protein>
    <submittedName>
        <fullName evidence="1">Uncharacterized protein</fullName>
    </submittedName>
</protein>
<organism evidence="1 2">
    <name type="scientific">Octopus vulgaris</name>
    <name type="common">Common octopus</name>
    <dbReference type="NCBI Taxonomy" id="6645"/>
    <lineage>
        <taxon>Eukaryota</taxon>
        <taxon>Metazoa</taxon>
        <taxon>Spiralia</taxon>
        <taxon>Lophotrochozoa</taxon>
        <taxon>Mollusca</taxon>
        <taxon>Cephalopoda</taxon>
        <taxon>Coleoidea</taxon>
        <taxon>Octopodiformes</taxon>
        <taxon>Octopoda</taxon>
        <taxon>Incirrata</taxon>
        <taxon>Octopodidae</taxon>
        <taxon>Octopus</taxon>
    </lineage>
</organism>
<proteinExistence type="predicted"/>
<accession>A0AA36BWN3</accession>
<dbReference type="Proteomes" id="UP001162480">
    <property type="component" value="Chromosome 26"/>
</dbReference>
<reference evidence="1" key="1">
    <citation type="submission" date="2023-08" db="EMBL/GenBank/DDBJ databases">
        <authorList>
            <person name="Alioto T."/>
            <person name="Alioto T."/>
            <person name="Gomez Garrido J."/>
        </authorList>
    </citation>
    <scope>NUCLEOTIDE SEQUENCE</scope>
</reference>
<dbReference type="EMBL" id="OX597839">
    <property type="protein sequence ID" value="CAI9741374.1"/>
    <property type="molecule type" value="Genomic_DNA"/>
</dbReference>
<name>A0AA36BWN3_OCTVU</name>
<keyword evidence="2" id="KW-1185">Reference proteome</keyword>